<accession>A0ACD5VZX8</accession>
<dbReference type="Proteomes" id="UP001732700">
    <property type="component" value="Chromosome 3D"/>
</dbReference>
<evidence type="ECO:0000313" key="2">
    <source>
        <dbReference type="Proteomes" id="UP001732700"/>
    </source>
</evidence>
<organism evidence="1 2">
    <name type="scientific">Avena sativa</name>
    <name type="common">Oat</name>
    <dbReference type="NCBI Taxonomy" id="4498"/>
    <lineage>
        <taxon>Eukaryota</taxon>
        <taxon>Viridiplantae</taxon>
        <taxon>Streptophyta</taxon>
        <taxon>Embryophyta</taxon>
        <taxon>Tracheophyta</taxon>
        <taxon>Spermatophyta</taxon>
        <taxon>Magnoliopsida</taxon>
        <taxon>Liliopsida</taxon>
        <taxon>Poales</taxon>
        <taxon>Poaceae</taxon>
        <taxon>BOP clade</taxon>
        <taxon>Pooideae</taxon>
        <taxon>Poodae</taxon>
        <taxon>Poeae</taxon>
        <taxon>Poeae Chloroplast Group 1 (Aveneae type)</taxon>
        <taxon>Aveninae</taxon>
        <taxon>Avena</taxon>
    </lineage>
</organism>
<dbReference type="EnsemblPlants" id="AVESA.00010b.r2.3DG0524290.1">
    <property type="protein sequence ID" value="AVESA.00010b.r2.3DG0524290.1.CDS.1"/>
    <property type="gene ID" value="AVESA.00010b.r2.3DG0524290"/>
</dbReference>
<reference evidence="1" key="2">
    <citation type="submission" date="2025-09" db="UniProtKB">
        <authorList>
            <consortium name="EnsemblPlants"/>
        </authorList>
    </citation>
    <scope>IDENTIFICATION</scope>
</reference>
<keyword evidence="2" id="KW-1185">Reference proteome</keyword>
<proteinExistence type="predicted"/>
<sequence>MADIEAKFGATDHMQFMKNLLALKQTGSVSEYKQQFDKLMYQACMHNPHYDEPLFVSQFIKGLKAELRGSVEAQLRETIDRAALLAEVHQDILGRSKPWAQRAALRGIASAARAERAEATRPATPGSTGELWKDQQLRDYRRQHGLCYKCGEKFDPTHQCQRKPPQQLNVMLTEEEHTEGHSRTAPSLS</sequence>
<protein>
    <submittedName>
        <fullName evidence="1">Uncharacterized protein</fullName>
    </submittedName>
</protein>
<evidence type="ECO:0000313" key="1">
    <source>
        <dbReference type="EnsemblPlants" id="AVESA.00010b.r2.3DG0524290.1.CDS.1"/>
    </source>
</evidence>
<reference evidence="1" key="1">
    <citation type="submission" date="2021-05" db="EMBL/GenBank/DDBJ databases">
        <authorList>
            <person name="Scholz U."/>
            <person name="Mascher M."/>
            <person name="Fiebig A."/>
        </authorList>
    </citation>
    <scope>NUCLEOTIDE SEQUENCE [LARGE SCALE GENOMIC DNA]</scope>
</reference>
<name>A0ACD5VZX8_AVESA</name>